<protein>
    <recommendedName>
        <fullName evidence="2">5'-3' DNA helicase ZGRF1-like N-terminal domain-containing protein</fullName>
    </recommendedName>
</protein>
<feature type="region of interest" description="Disordered" evidence="1">
    <location>
        <begin position="635"/>
        <end position="666"/>
    </location>
</feature>
<dbReference type="InterPro" id="IPR018838">
    <property type="entry name" value="ZGRF1-like_N"/>
</dbReference>
<feature type="compositionally biased region" description="Polar residues" evidence="1">
    <location>
        <begin position="573"/>
        <end position="605"/>
    </location>
</feature>
<feature type="compositionally biased region" description="Polar residues" evidence="1">
    <location>
        <begin position="380"/>
        <end position="396"/>
    </location>
</feature>
<evidence type="ECO:0000313" key="3">
    <source>
        <dbReference type="EMBL" id="CAD9348617.1"/>
    </source>
</evidence>
<sequence length="772" mass="84635">MSSNPPSLPSEASSIGMVRQSSSSSGGLSNPHSMNYNNDSFHESTPLPPPQQCQQEEGHHQSWDNYGSSSLSSKQKGGGNSTASHEHAMSGVASSSSHMACLYTKHKTQKRKVWNDGRLVLRGCRACIHDANPPAGSTDVTLDETELTIAQIHAIRKLEMTNMETEKFLVTVEGPWVAVKNKVNTLPSSLGKRAVSSGMQKLLKSKFRKPGTGYVPPHPMEKKRRIIGQPMGKGGMKMRRAPLQPGELEKRYYGDGAHAGMAGTSMVNNMGGAGHALPEGGRGGIHEEFIDGRSSAQHRSGYNDLNAQPSRHLLPPKPPAGKEYPPSHQQHNFNENDIMYGPPPHHSRDESHEAHNGRTNTPSLRNIEGRKGEDCRSDPTNRVCQKQGGQQQSNHAKFSKNEYDPSGFYGEEEDDDDDGSSDDTEEEEGAGAYANQRKAHQGASNNLDTMGRSVCFRQNQEYSNEMSVERKNMHRSDVDNNMNGHVHFAQDPLGPTNNNKGGNYINNQSEPRQPVINEKVGGRKESTSYGLSKDALLQLFGACPSSPEVKQQKEGTNDDLSSKNEGGGRQKSESNNSRDVSPNGNMIKQNETSSDNSNKETTSVGKQIEVSKTVESNNPFLAQLMRADAEVDRRIEKEDDKYGSSDEEDEYNMWNDHGIDKDGHEAGDEFALDEDNYNIEGLTEISNNSQNQISDQNQDKISGPSRQQGFVDMGGTCKVDRFCSRDGESDVIYKLPKATQAEQKADSKSGFALPPQSESSSDESDSSEDDDS</sequence>
<dbReference type="Pfam" id="PF10382">
    <property type="entry name" value="ZGRF1-like_N"/>
    <property type="match status" value="1"/>
</dbReference>
<feature type="domain" description="5'-3' DNA helicase ZGRF1-like N-terminal" evidence="2">
    <location>
        <begin position="100"/>
        <end position="120"/>
    </location>
</feature>
<feature type="compositionally biased region" description="Basic and acidic residues" evidence="1">
    <location>
        <begin position="550"/>
        <end position="572"/>
    </location>
</feature>
<feature type="region of interest" description="Disordered" evidence="1">
    <location>
        <begin position="546"/>
        <end position="611"/>
    </location>
</feature>
<feature type="compositionally biased region" description="Acidic residues" evidence="1">
    <location>
        <begin position="410"/>
        <end position="429"/>
    </location>
</feature>
<feature type="region of interest" description="Disordered" evidence="1">
    <location>
        <begin position="681"/>
        <end position="713"/>
    </location>
</feature>
<name>A0A7S2EQ35_9STRA</name>
<feature type="compositionally biased region" description="Acidic residues" evidence="1">
    <location>
        <begin position="760"/>
        <end position="772"/>
    </location>
</feature>
<dbReference type="AlphaFoldDB" id="A0A7S2EQ35"/>
<feature type="region of interest" description="Disordered" evidence="1">
    <location>
        <begin position="487"/>
        <end position="513"/>
    </location>
</feature>
<feature type="region of interest" description="Disordered" evidence="1">
    <location>
        <begin position="1"/>
        <end position="91"/>
    </location>
</feature>
<feature type="compositionally biased region" description="Basic and acidic residues" evidence="1">
    <location>
        <begin position="657"/>
        <end position="666"/>
    </location>
</feature>
<dbReference type="EMBL" id="HBGN01031777">
    <property type="protein sequence ID" value="CAD9348617.1"/>
    <property type="molecule type" value="Transcribed_RNA"/>
</dbReference>
<feature type="compositionally biased region" description="Low complexity" evidence="1">
    <location>
        <begin position="497"/>
        <end position="507"/>
    </location>
</feature>
<feature type="region of interest" description="Disordered" evidence="1">
    <location>
        <begin position="295"/>
        <end position="451"/>
    </location>
</feature>
<feature type="region of interest" description="Disordered" evidence="1">
    <location>
        <begin position="738"/>
        <end position="772"/>
    </location>
</feature>
<feature type="compositionally biased region" description="Basic and acidic residues" evidence="1">
    <location>
        <begin position="367"/>
        <end position="379"/>
    </location>
</feature>
<reference evidence="3" key="1">
    <citation type="submission" date="2021-01" db="EMBL/GenBank/DDBJ databases">
        <authorList>
            <person name="Corre E."/>
            <person name="Pelletier E."/>
            <person name="Niang G."/>
            <person name="Scheremetjew M."/>
            <person name="Finn R."/>
            <person name="Kale V."/>
            <person name="Holt S."/>
            <person name="Cochrane G."/>
            <person name="Meng A."/>
            <person name="Brown T."/>
            <person name="Cohen L."/>
        </authorList>
    </citation>
    <scope>NUCLEOTIDE SEQUENCE</scope>
    <source>
        <strain evidence="3">Pop2</strain>
    </source>
</reference>
<evidence type="ECO:0000256" key="1">
    <source>
        <dbReference type="SAM" id="MobiDB-lite"/>
    </source>
</evidence>
<proteinExistence type="predicted"/>
<accession>A0A7S2EQ35</accession>
<feature type="compositionally biased region" description="Low complexity" evidence="1">
    <location>
        <begin position="13"/>
        <end position="33"/>
    </location>
</feature>
<feature type="compositionally biased region" description="Basic and acidic residues" evidence="1">
    <location>
        <begin position="635"/>
        <end position="644"/>
    </location>
</feature>
<gene>
    <name evidence="3" type="ORF">DBRI1063_LOCUS20514</name>
</gene>
<feature type="compositionally biased region" description="Basic and acidic residues" evidence="1">
    <location>
        <begin position="346"/>
        <end position="356"/>
    </location>
</feature>
<feature type="compositionally biased region" description="Low complexity" evidence="1">
    <location>
        <begin position="685"/>
        <end position="696"/>
    </location>
</feature>
<feature type="compositionally biased region" description="Polar residues" evidence="1">
    <location>
        <begin position="295"/>
        <end position="309"/>
    </location>
</feature>
<evidence type="ECO:0000259" key="2">
    <source>
        <dbReference type="Pfam" id="PF10382"/>
    </source>
</evidence>
<organism evidence="3">
    <name type="scientific">Ditylum brightwellii</name>
    <dbReference type="NCBI Taxonomy" id="49249"/>
    <lineage>
        <taxon>Eukaryota</taxon>
        <taxon>Sar</taxon>
        <taxon>Stramenopiles</taxon>
        <taxon>Ochrophyta</taxon>
        <taxon>Bacillariophyta</taxon>
        <taxon>Mediophyceae</taxon>
        <taxon>Lithodesmiophycidae</taxon>
        <taxon>Lithodesmiales</taxon>
        <taxon>Lithodesmiaceae</taxon>
        <taxon>Ditylum</taxon>
    </lineage>
</organism>